<accession>A0AAW1D2G0</accession>
<dbReference type="AlphaFoldDB" id="A0AAW1D2G0"/>
<comment type="caution">
    <text evidence="1">The sequence shown here is derived from an EMBL/GenBank/DDBJ whole genome shotgun (WGS) entry which is preliminary data.</text>
</comment>
<dbReference type="EMBL" id="JAPXFL010000006">
    <property type="protein sequence ID" value="KAK9505213.1"/>
    <property type="molecule type" value="Genomic_DNA"/>
</dbReference>
<evidence type="ECO:0008006" key="3">
    <source>
        <dbReference type="Google" id="ProtNLM"/>
    </source>
</evidence>
<proteinExistence type="predicted"/>
<name>A0AAW1D2G0_9HEMI</name>
<organism evidence="1 2">
    <name type="scientific">Rhynocoris fuscipes</name>
    <dbReference type="NCBI Taxonomy" id="488301"/>
    <lineage>
        <taxon>Eukaryota</taxon>
        <taxon>Metazoa</taxon>
        <taxon>Ecdysozoa</taxon>
        <taxon>Arthropoda</taxon>
        <taxon>Hexapoda</taxon>
        <taxon>Insecta</taxon>
        <taxon>Pterygota</taxon>
        <taxon>Neoptera</taxon>
        <taxon>Paraneoptera</taxon>
        <taxon>Hemiptera</taxon>
        <taxon>Heteroptera</taxon>
        <taxon>Panheteroptera</taxon>
        <taxon>Cimicomorpha</taxon>
        <taxon>Reduviidae</taxon>
        <taxon>Harpactorinae</taxon>
        <taxon>Harpactorini</taxon>
        <taxon>Rhynocoris</taxon>
    </lineage>
</organism>
<evidence type="ECO:0000313" key="2">
    <source>
        <dbReference type="Proteomes" id="UP001461498"/>
    </source>
</evidence>
<keyword evidence="2" id="KW-1185">Reference proteome</keyword>
<dbReference type="Proteomes" id="UP001461498">
    <property type="component" value="Unassembled WGS sequence"/>
</dbReference>
<gene>
    <name evidence="1" type="ORF">O3M35_009310</name>
</gene>
<sequence>MTGENSNFLSECTPDFVKQATDVLNSGLKKFSEITSSLGFGDNKPSQINTEFICAKVDFTNGNKTWSVRQCTVPAADKTDFCKQLTDAGKDRPNGPKVSFCDTCNSDGCNGSSGVQAALMAVILPSAALILAHLI</sequence>
<evidence type="ECO:0000313" key="1">
    <source>
        <dbReference type="EMBL" id="KAK9505213.1"/>
    </source>
</evidence>
<reference evidence="1 2" key="1">
    <citation type="submission" date="2022-12" db="EMBL/GenBank/DDBJ databases">
        <title>Chromosome-level genome assembly of true bugs.</title>
        <authorList>
            <person name="Ma L."/>
            <person name="Li H."/>
        </authorList>
    </citation>
    <scope>NUCLEOTIDE SEQUENCE [LARGE SCALE GENOMIC DNA]</scope>
    <source>
        <strain evidence="1">Lab_2022b</strain>
    </source>
</reference>
<protein>
    <recommendedName>
        <fullName evidence="3">Protein sleepless</fullName>
    </recommendedName>
</protein>